<proteinExistence type="predicted"/>
<accession>A0ABN5AGY1</accession>
<organism evidence="2 3">
    <name type="scientific">Bacillus sonorensis</name>
    <dbReference type="NCBI Taxonomy" id="119858"/>
    <lineage>
        <taxon>Bacteria</taxon>
        <taxon>Bacillati</taxon>
        <taxon>Bacillota</taxon>
        <taxon>Bacilli</taxon>
        <taxon>Bacillales</taxon>
        <taxon>Bacillaceae</taxon>
        <taxon>Bacillus</taxon>
    </lineage>
</organism>
<keyword evidence="1" id="KW-0812">Transmembrane</keyword>
<dbReference type="GeneID" id="92852584"/>
<evidence type="ECO:0000313" key="2">
    <source>
        <dbReference type="EMBL" id="ASB89980.1"/>
    </source>
</evidence>
<dbReference type="EMBL" id="CP021920">
    <property type="protein sequence ID" value="ASB89980.1"/>
    <property type="molecule type" value="Genomic_DNA"/>
</dbReference>
<feature type="transmembrane region" description="Helical" evidence="1">
    <location>
        <begin position="178"/>
        <end position="199"/>
    </location>
</feature>
<evidence type="ECO:0008006" key="4">
    <source>
        <dbReference type="Google" id="ProtNLM"/>
    </source>
</evidence>
<keyword evidence="3" id="KW-1185">Reference proteome</keyword>
<evidence type="ECO:0000256" key="1">
    <source>
        <dbReference type="SAM" id="Phobius"/>
    </source>
</evidence>
<reference evidence="2 3" key="1">
    <citation type="submission" date="2017-06" db="EMBL/GenBank/DDBJ databases">
        <title>Genome sequence of Bacillus sonorensis strain SRCM101395.</title>
        <authorList>
            <person name="Cho S.H."/>
        </authorList>
    </citation>
    <scope>NUCLEOTIDE SEQUENCE [LARGE SCALE GENOMIC DNA]</scope>
    <source>
        <strain evidence="2 3">SRCM101395</strain>
    </source>
</reference>
<name>A0ABN5AGY1_9BACI</name>
<evidence type="ECO:0000313" key="3">
    <source>
        <dbReference type="Proteomes" id="UP000196877"/>
    </source>
</evidence>
<feature type="transmembrane region" description="Helical" evidence="1">
    <location>
        <begin position="114"/>
        <end position="135"/>
    </location>
</feature>
<keyword evidence="1" id="KW-1133">Transmembrane helix</keyword>
<sequence>MREKGAMAMIYGCCEAAARIAWLNGLWLLFTLCGGIVLGWAPSTAAMFAVVRKWLRGHADVPVFQTFYQTYKKEFIKTNGLGLILAAIGWMLFVNHQFFQGRADLFSIMVSYSTWLAGVLYIMVLMYIFPLYVHFEMPFVRYFSQAVLIGMLRPLTTIAMAASGAAVVYVLMTVPGLIPFYGISLFALVWMFLAHRCFLGLGNAASAKKDKQAKKYGYTDAEY</sequence>
<keyword evidence="1" id="KW-0472">Membrane</keyword>
<dbReference type="Pfam" id="PF04854">
    <property type="entry name" value="DUF624"/>
    <property type="match status" value="1"/>
</dbReference>
<dbReference type="Proteomes" id="UP000196877">
    <property type="component" value="Chromosome"/>
</dbReference>
<dbReference type="RefSeq" id="WP_006638529.1">
    <property type="nucleotide sequence ID" value="NZ_BORD01000002.1"/>
</dbReference>
<feature type="transmembrane region" description="Helical" evidence="1">
    <location>
        <begin position="26"/>
        <end position="51"/>
    </location>
</feature>
<gene>
    <name evidence="2" type="ORF">S101395_03473</name>
</gene>
<feature type="transmembrane region" description="Helical" evidence="1">
    <location>
        <begin position="147"/>
        <end position="172"/>
    </location>
</feature>
<protein>
    <recommendedName>
        <fullName evidence="4">DUF624 domain-containing protein</fullName>
    </recommendedName>
</protein>
<dbReference type="InterPro" id="IPR006938">
    <property type="entry name" value="DUF624"/>
</dbReference>
<feature type="transmembrane region" description="Helical" evidence="1">
    <location>
        <begin position="75"/>
        <end position="94"/>
    </location>
</feature>